<feature type="compositionally biased region" description="Basic and acidic residues" evidence="6">
    <location>
        <begin position="46"/>
        <end position="65"/>
    </location>
</feature>
<evidence type="ECO:0000313" key="10">
    <source>
        <dbReference type="Proteomes" id="UP001558101"/>
    </source>
</evidence>
<evidence type="ECO:0000256" key="1">
    <source>
        <dbReference type="ARBA" id="ARBA00000971"/>
    </source>
</evidence>
<accession>A0ABV3UMC9</accession>
<dbReference type="EC" id="5.2.1.8" evidence="2 4"/>
<feature type="chain" id="PRO_5046554542" description="peptidylprolyl isomerase" evidence="7">
    <location>
        <begin position="26"/>
        <end position="442"/>
    </location>
</feature>
<feature type="coiled-coil region" evidence="5">
    <location>
        <begin position="92"/>
        <end position="119"/>
    </location>
</feature>
<evidence type="ECO:0000256" key="5">
    <source>
        <dbReference type="SAM" id="Coils"/>
    </source>
</evidence>
<dbReference type="GO" id="GO:0016853">
    <property type="term" value="F:isomerase activity"/>
    <property type="evidence" value="ECO:0007669"/>
    <property type="project" value="UniProtKB-KW"/>
</dbReference>
<keyword evidence="7" id="KW-0732">Signal</keyword>
<dbReference type="InterPro" id="IPR000774">
    <property type="entry name" value="PPIase_FKBP_N"/>
</dbReference>
<comment type="caution">
    <text evidence="9">The sequence shown here is derived from an EMBL/GenBank/DDBJ whole genome shotgun (WGS) entry which is preliminary data.</text>
</comment>
<keyword evidence="4 9" id="KW-0413">Isomerase</keyword>
<dbReference type="SUPFAM" id="SSF54534">
    <property type="entry name" value="FKBP-like"/>
    <property type="match status" value="1"/>
</dbReference>
<reference evidence="9 10" key="1">
    <citation type="submission" date="2024-07" db="EMBL/GenBank/DDBJ databases">
        <title>Genomes of novel Serratia strains from suburban soil.</title>
        <authorList>
            <person name="Markert E.X."/>
            <person name="Severe K."/>
            <person name="Severe L."/>
            <person name="Twing K.I."/>
            <person name="Ward L.M."/>
        </authorList>
    </citation>
    <scope>NUCLEOTIDE SEQUENCE [LARGE SCALE GENOMIC DNA]</scope>
    <source>
        <strain evidence="9 10">3C-UT</strain>
    </source>
</reference>
<dbReference type="Gene3D" id="3.10.50.40">
    <property type="match status" value="1"/>
</dbReference>
<dbReference type="Proteomes" id="UP001558101">
    <property type="component" value="Unassembled WGS sequence"/>
</dbReference>
<feature type="signal peptide" evidence="7">
    <location>
        <begin position="1"/>
        <end position="25"/>
    </location>
</feature>
<evidence type="ECO:0000256" key="3">
    <source>
        <dbReference type="ARBA" id="ARBA00023110"/>
    </source>
</evidence>
<keyword evidence="10" id="KW-1185">Reference proteome</keyword>
<evidence type="ECO:0000256" key="4">
    <source>
        <dbReference type="PROSITE-ProRule" id="PRU00277"/>
    </source>
</evidence>
<dbReference type="Gene3D" id="1.10.287.460">
    <property type="entry name" value="Peptidyl-prolyl cis-trans isomerase, FKBP-type, N-terminal domain"/>
    <property type="match status" value="1"/>
</dbReference>
<evidence type="ECO:0000256" key="7">
    <source>
        <dbReference type="SAM" id="SignalP"/>
    </source>
</evidence>
<dbReference type="Pfam" id="PF00254">
    <property type="entry name" value="FKBP_C"/>
    <property type="match status" value="1"/>
</dbReference>
<dbReference type="EMBL" id="JBFQXQ010000004">
    <property type="protein sequence ID" value="MEX3174705.1"/>
    <property type="molecule type" value="Genomic_DNA"/>
</dbReference>
<evidence type="ECO:0000313" key="9">
    <source>
        <dbReference type="EMBL" id="MEX3174705.1"/>
    </source>
</evidence>
<evidence type="ECO:0000256" key="2">
    <source>
        <dbReference type="ARBA" id="ARBA00013194"/>
    </source>
</evidence>
<dbReference type="InterPro" id="IPR036944">
    <property type="entry name" value="PPIase_FKBP_N_sf"/>
</dbReference>
<dbReference type="PROSITE" id="PS50059">
    <property type="entry name" value="FKBP_PPIASE"/>
    <property type="match status" value="1"/>
</dbReference>
<proteinExistence type="predicted"/>
<dbReference type="InterPro" id="IPR001179">
    <property type="entry name" value="PPIase_FKBP_dom"/>
</dbReference>
<keyword evidence="3 4" id="KW-0697">Rotamase</keyword>
<name>A0ABV3UMC9_9GAMM</name>
<feature type="domain" description="PPIase FKBP-type" evidence="8">
    <location>
        <begin position="348"/>
        <end position="434"/>
    </location>
</feature>
<dbReference type="Pfam" id="PF01346">
    <property type="entry name" value="FKBP_N"/>
    <property type="match status" value="1"/>
</dbReference>
<organism evidence="9 10">
    <name type="scientific">Serratia quinivorans</name>
    <dbReference type="NCBI Taxonomy" id="137545"/>
    <lineage>
        <taxon>Bacteria</taxon>
        <taxon>Pseudomonadati</taxon>
        <taxon>Pseudomonadota</taxon>
        <taxon>Gammaproteobacteria</taxon>
        <taxon>Enterobacterales</taxon>
        <taxon>Yersiniaceae</taxon>
        <taxon>Serratia</taxon>
    </lineage>
</organism>
<evidence type="ECO:0000256" key="6">
    <source>
        <dbReference type="SAM" id="MobiDB-lite"/>
    </source>
</evidence>
<dbReference type="RefSeq" id="WP_368454345.1">
    <property type="nucleotide sequence ID" value="NZ_JBFQXQ010000004.1"/>
</dbReference>
<sequence>MRISKSRLAWMCILGGLIPAFIAHADANPQNNIPALLQFAEQYQKRTPEKKELPPPAEPVRREPQKTTPQAKPEPSAPVKRPGSWQTKDAELQRQRATIAELKQQLAAVREQLSKQPKEVKVPAVDLSGIGQLAKNLRQALAITPSEQLAAQQLKQAEQQRNQLATLKAQNSDLHKQLLLAKTDAERQITQSNSALTELGKNSETKITQLQKDLAAAQSRSTQKLSTESLKTAKTRQDYAAGVSLGEEILQMQTERSRWGVKTDKQLILAGISDTFAGERRLADDALNAALASAEKEVNTAREKTLAHQTKSGSDYLAKFKKDKQVKQASSGFWYKIGYAGDTAITKGASVDVVVKEMLTDGTVIQDMEASGATLSQPIADFPPLFKEAISLLKNHGSMTLVVPPEQAYGEKGYPPKVPPNATMIYVLRIAEMYPEHPAKNR</sequence>
<feature type="region of interest" description="Disordered" evidence="6">
    <location>
        <begin position="46"/>
        <end position="92"/>
    </location>
</feature>
<protein>
    <recommendedName>
        <fullName evidence="2 4">peptidylprolyl isomerase</fullName>
        <ecNumber evidence="2 4">5.2.1.8</ecNumber>
    </recommendedName>
</protein>
<keyword evidence="5" id="KW-0175">Coiled coil</keyword>
<evidence type="ECO:0000259" key="8">
    <source>
        <dbReference type="PROSITE" id="PS50059"/>
    </source>
</evidence>
<feature type="coiled-coil region" evidence="5">
    <location>
        <begin position="147"/>
        <end position="220"/>
    </location>
</feature>
<gene>
    <name evidence="9" type="ORF">AB4M04_21770</name>
</gene>
<dbReference type="InterPro" id="IPR046357">
    <property type="entry name" value="PPIase_dom_sf"/>
</dbReference>
<comment type="catalytic activity">
    <reaction evidence="1 4">
        <text>[protein]-peptidylproline (omega=180) = [protein]-peptidylproline (omega=0)</text>
        <dbReference type="Rhea" id="RHEA:16237"/>
        <dbReference type="Rhea" id="RHEA-COMP:10747"/>
        <dbReference type="Rhea" id="RHEA-COMP:10748"/>
        <dbReference type="ChEBI" id="CHEBI:83833"/>
        <dbReference type="ChEBI" id="CHEBI:83834"/>
        <dbReference type="EC" id="5.2.1.8"/>
    </reaction>
</comment>